<proteinExistence type="predicted"/>
<gene>
    <name evidence="2" type="ORF">PCANC_04424</name>
</gene>
<feature type="region of interest" description="Disordered" evidence="1">
    <location>
        <begin position="138"/>
        <end position="170"/>
    </location>
</feature>
<evidence type="ECO:0000313" key="2">
    <source>
        <dbReference type="EMBL" id="PLW53704.1"/>
    </source>
</evidence>
<feature type="compositionally biased region" description="Low complexity" evidence="1">
    <location>
        <begin position="75"/>
        <end position="89"/>
    </location>
</feature>
<dbReference type="Gene3D" id="3.40.50.2300">
    <property type="match status" value="1"/>
</dbReference>
<dbReference type="OrthoDB" id="3252522at2759"/>
<dbReference type="InterPro" id="IPR011006">
    <property type="entry name" value="CheY-like_superfamily"/>
</dbReference>
<evidence type="ECO:0000313" key="3">
    <source>
        <dbReference type="Proteomes" id="UP000235388"/>
    </source>
</evidence>
<sequence length="315" mass="34439">MPVETIIHWISLTMMVGEARQVERRNKEDECESHCGPVHKEWSTDYFDPRGATQVFHDEEDPPAHPNDDDGGGQSCNFSARSSRSSNNFGTLNFKNLPVLERANKEVIRRLKVGQNGEKIKYSRHLPLGRKQIAGLSLPTESTGSSAPSSSRPLGAGQPLPHTRRPLEQCSQLVLPGTLDDPSRRNSLPSRMRQALFSGSTEAVSPMPAVPATASGQDPAGDAISCAMGNMAFNVIFVDLMMPLIEGQDAARMIKSTQNPNALTPLVAGTLFKSYYVSEQGTLFEALLTKPVNKKDVLNVMKWLGFGARQARRGP</sequence>
<protein>
    <recommendedName>
        <fullName evidence="4">Response regulatory domain-containing protein</fullName>
    </recommendedName>
</protein>
<evidence type="ECO:0008006" key="4">
    <source>
        <dbReference type="Google" id="ProtNLM"/>
    </source>
</evidence>
<feature type="compositionally biased region" description="Low complexity" evidence="1">
    <location>
        <begin position="142"/>
        <end position="151"/>
    </location>
</feature>
<accession>A0A2N5VUP0</accession>
<dbReference type="EMBL" id="PGCJ01000057">
    <property type="protein sequence ID" value="PLW53704.1"/>
    <property type="molecule type" value="Genomic_DNA"/>
</dbReference>
<dbReference type="SUPFAM" id="SSF52172">
    <property type="entry name" value="CheY-like"/>
    <property type="match status" value="1"/>
</dbReference>
<dbReference type="Proteomes" id="UP000235388">
    <property type="component" value="Unassembled WGS sequence"/>
</dbReference>
<dbReference type="AlphaFoldDB" id="A0A2N5VUP0"/>
<keyword evidence="3" id="KW-1185">Reference proteome</keyword>
<comment type="caution">
    <text evidence="2">The sequence shown here is derived from an EMBL/GenBank/DDBJ whole genome shotgun (WGS) entry which is preliminary data.</text>
</comment>
<dbReference type="STRING" id="200324.A0A2N5VUP0"/>
<feature type="region of interest" description="Disordered" evidence="1">
    <location>
        <begin position="54"/>
        <end position="92"/>
    </location>
</feature>
<reference evidence="2 3" key="1">
    <citation type="submission" date="2017-11" db="EMBL/GenBank/DDBJ databases">
        <title>De novo assembly and phasing of dikaryotic genomes from two isolates of Puccinia coronata f. sp. avenae, the causal agent of oat crown rust.</title>
        <authorList>
            <person name="Miller M.E."/>
            <person name="Zhang Y."/>
            <person name="Omidvar V."/>
            <person name="Sperschneider J."/>
            <person name="Schwessinger B."/>
            <person name="Raley C."/>
            <person name="Palmer J.M."/>
            <person name="Garnica D."/>
            <person name="Upadhyaya N."/>
            <person name="Rathjen J."/>
            <person name="Taylor J.M."/>
            <person name="Park R.F."/>
            <person name="Dodds P.N."/>
            <person name="Hirsch C.D."/>
            <person name="Kianian S.F."/>
            <person name="Figueroa M."/>
        </authorList>
    </citation>
    <scope>NUCLEOTIDE SEQUENCE [LARGE SCALE GENOMIC DNA]</scope>
    <source>
        <strain evidence="2">12NC29</strain>
    </source>
</reference>
<evidence type="ECO:0000256" key="1">
    <source>
        <dbReference type="SAM" id="MobiDB-lite"/>
    </source>
</evidence>
<name>A0A2N5VUP0_9BASI</name>
<organism evidence="2 3">
    <name type="scientific">Puccinia coronata f. sp. avenae</name>
    <dbReference type="NCBI Taxonomy" id="200324"/>
    <lineage>
        <taxon>Eukaryota</taxon>
        <taxon>Fungi</taxon>
        <taxon>Dikarya</taxon>
        <taxon>Basidiomycota</taxon>
        <taxon>Pucciniomycotina</taxon>
        <taxon>Pucciniomycetes</taxon>
        <taxon>Pucciniales</taxon>
        <taxon>Pucciniaceae</taxon>
        <taxon>Puccinia</taxon>
    </lineage>
</organism>